<reference evidence="10" key="1">
    <citation type="submission" date="2019-02" db="EMBL/GenBank/DDBJ databases">
        <authorList>
            <person name="Gruber-Vodicka R. H."/>
            <person name="Seah K. B. B."/>
        </authorList>
    </citation>
    <scope>NUCLEOTIDE SEQUENCE</scope>
    <source>
        <strain evidence="11">BECK_BY1</strain>
        <strain evidence="10">BECK_BY2</strain>
        <strain evidence="9">BECK_BY3</strain>
    </source>
</reference>
<evidence type="ECO:0000256" key="1">
    <source>
        <dbReference type="ARBA" id="ARBA00004651"/>
    </source>
</evidence>
<evidence type="ECO:0000256" key="5">
    <source>
        <dbReference type="ARBA" id="ARBA00022692"/>
    </source>
</evidence>
<dbReference type="InterPro" id="IPR037294">
    <property type="entry name" value="ABC_BtuC-like"/>
</dbReference>
<keyword evidence="3" id="KW-0813">Transport</keyword>
<dbReference type="GO" id="GO:0005886">
    <property type="term" value="C:plasma membrane"/>
    <property type="evidence" value="ECO:0007669"/>
    <property type="project" value="UniProtKB-SubCell"/>
</dbReference>
<evidence type="ECO:0000313" key="9">
    <source>
        <dbReference type="EMBL" id="VFK52740.1"/>
    </source>
</evidence>
<gene>
    <name evidence="11" type="ORF">BECKTUN1418D_GA0071000_10878</name>
    <name evidence="10" type="ORF">BECKTUN1418E_GA0071001_10155</name>
    <name evidence="9" type="ORF">BECKTUN1418F_GA0071002_10135</name>
</gene>
<keyword evidence="4" id="KW-1003">Cell membrane</keyword>
<dbReference type="InterPro" id="IPR000522">
    <property type="entry name" value="ABC_transptr_permease_BtuC"/>
</dbReference>
<evidence type="ECO:0000256" key="6">
    <source>
        <dbReference type="ARBA" id="ARBA00022989"/>
    </source>
</evidence>
<dbReference type="AlphaFoldDB" id="A0A450ZHX6"/>
<evidence type="ECO:0000256" key="4">
    <source>
        <dbReference type="ARBA" id="ARBA00022475"/>
    </source>
</evidence>
<dbReference type="PANTHER" id="PTHR30472">
    <property type="entry name" value="FERRIC ENTEROBACTIN TRANSPORT SYSTEM PERMEASE PROTEIN"/>
    <property type="match status" value="1"/>
</dbReference>
<dbReference type="Gene3D" id="1.10.3470.10">
    <property type="entry name" value="ABC transporter involved in vitamin B12 uptake, BtuC"/>
    <property type="match status" value="1"/>
</dbReference>
<dbReference type="SUPFAM" id="SSF81345">
    <property type="entry name" value="ABC transporter involved in vitamin B12 uptake, BtuC"/>
    <property type="match status" value="1"/>
</dbReference>
<dbReference type="GO" id="GO:0033214">
    <property type="term" value="P:siderophore-iron import into cell"/>
    <property type="evidence" value="ECO:0007669"/>
    <property type="project" value="TreeGrafter"/>
</dbReference>
<feature type="transmembrane region" description="Helical" evidence="8">
    <location>
        <begin position="12"/>
        <end position="34"/>
    </location>
</feature>
<accession>A0A450ZHX6</accession>
<evidence type="ECO:0000256" key="3">
    <source>
        <dbReference type="ARBA" id="ARBA00022448"/>
    </source>
</evidence>
<keyword evidence="6 8" id="KW-1133">Transmembrane helix</keyword>
<dbReference type="GO" id="GO:0022857">
    <property type="term" value="F:transmembrane transporter activity"/>
    <property type="evidence" value="ECO:0007669"/>
    <property type="project" value="InterPro"/>
</dbReference>
<proteinExistence type="inferred from homology"/>
<dbReference type="EMBL" id="CAADFV010000015">
    <property type="protein sequence ID" value="VFK53328.1"/>
    <property type="molecule type" value="Genomic_DNA"/>
</dbReference>
<feature type="transmembrane region" description="Helical" evidence="8">
    <location>
        <begin position="119"/>
        <end position="138"/>
    </location>
</feature>
<keyword evidence="5 8" id="KW-0812">Transmembrane</keyword>
<evidence type="ECO:0000313" key="11">
    <source>
        <dbReference type="EMBL" id="VFK58661.1"/>
    </source>
</evidence>
<feature type="transmembrane region" description="Helical" evidence="8">
    <location>
        <begin position="239"/>
        <end position="263"/>
    </location>
</feature>
<keyword evidence="7 8" id="KW-0472">Membrane</keyword>
<dbReference type="PANTHER" id="PTHR30472:SF25">
    <property type="entry name" value="ABC TRANSPORTER PERMEASE PROTEIN MJ0876-RELATED"/>
    <property type="match status" value="1"/>
</dbReference>
<dbReference type="CDD" id="cd06550">
    <property type="entry name" value="TM_ABC_iron-siderophores_like"/>
    <property type="match status" value="1"/>
</dbReference>
<evidence type="ECO:0000313" key="10">
    <source>
        <dbReference type="EMBL" id="VFK53328.1"/>
    </source>
</evidence>
<dbReference type="Pfam" id="PF01032">
    <property type="entry name" value="FecCD"/>
    <property type="match status" value="1"/>
</dbReference>
<feature type="transmembrane region" description="Helical" evidence="8">
    <location>
        <begin position="63"/>
        <end position="84"/>
    </location>
</feature>
<comment type="subcellular location">
    <subcellularLocation>
        <location evidence="1">Cell membrane</location>
        <topology evidence="1">Multi-pass membrane protein</topology>
    </subcellularLocation>
</comment>
<evidence type="ECO:0000256" key="8">
    <source>
        <dbReference type="SAM" id="Phobius"/>
    </source>
</evidence>
<name>A0A450ZHX6_9GAMM</name>
<sequence>MNPIQKHPLLSLFGIMMLTVGCFALSLKAGSIAIPWSEISHTLVGKGDLFTENLILGLRLPRIANGFATGASLALSGALMQVLLRNPLADPYVLGVSGGAAAVALCCIMVGIGGLWLNLGAFAGAMFSMVLVFFLSGSSLSETSSTPTRMLLTGVVVAAGWGALISFLLAVSPEDHLRGMVFWLMGDLGHGRSASPAFILLALGLGMILPLGRSLDLLARDTNQATALGVAVSRVRIQVFLAASLLTAGAVMTAGTVGFVGLVTPHMLRLIGLHQHRFLLPASVLLGGSLVMVGDTLARTIIAPQQLPVGVITAMVGVPLFLILLRRGRIF</sequence>
<evidence type="ECO:0000256" key="2">
    <source>
        <dbReference type="ARBA" id="ARBA00007935"/>
    </source>
</evidence>
<protein>
    <submittedName>
        <fullName evidence="10">Iron complex transport system permease protein</fullName>
    </submittedName>
</protein>
<feature type="transmembrane region" description="Helical" evidence="8">
    <location>
        <begin position="150"/>
        <end position="173"/>
    </location>
</feature>
<feature type="transmembrane region" description="Helical" evidence="8">
    <location>
        <begin position="307"/>
        <end position="325"/>
    </location>
</feature>
<evidence type="ECO:0000256" key="7">
    <source>
        <dbReference type="ARBA" id="ARBA00023136"/>
    </source>
</evidence>
<dbReference type="EMBL" id="CAADFY010000013">
    <property type="protein sequence ID" value="VFK52740.1"/>
    <property type="molecule type" value="Genomic_DNA"/>
</dbReference>
<feature type="transmembrane region" description="Helical" evidence="8">
    <location>
        <begin position="91"/>
        <end position="113"/>
    </location>
</feature>
<feature type="transmembrane region" description="Helical" evidence="8">
    <location>
        <begin position="193"/>
        <end position="212"/>
    </location>
</feature>
<dbReference type="EMBL" id="CAADFX010000087">
    <property type="protein sequence ID" value="VFK58661.1"/>
    <property type="molecule type" value="Genomic_DNA"/>
</dbReference>
<dbReference type="PROSITE" id="PS51257">
    <property type="entry name" value="PROKAR_LIPOPROTEIN"/>
    <property type="match status" value="1"/>
</dbReference>
<organism evidence="10">
    <name type="scientific">Candidatus Kentrum sp. TUN</name>
    <dbReference type="NCBI Taxonomy" id="2126343"/>
    <lineage>
        <taxon>Bacteria</taxon>
        <taxon>Pseudomonadati</taxon>
        <taxon>Pseudomonadota</taxon>
        <taxon>Gammaproteobacteria</taxon>
        <taxon>Candidatus Kentrum</taxon>
    </lineage>
</organism>
<comment type="similarity">
    <text evidence="2">Belongs to the binding-protein-dependent transport system permease family. FecCD subfamily.</text>
</comment>